<dbReference type="EMBL" id="CADEAL010002402">
    <property type="protein sequence ID" value="CAB1440121.1"/>
    <property type="molecule type" value="Genomic_DNA"/>
</dbReference>
<protein>
    <submittedName>
        <fullName evidence="1">Uncharacterized protein</fullName>
    </submittedName>
</protein>
<sequence>MEADISYTYWKQLTNYNRVGQLANQGRMGFIEETTKRTRLPCMICNTEGDCPSHLGFGGTPTWLGDQTDVMKSIEKSILGRSVHAVTSTRSESSCGSQDELLGLGLKLKPSRSQWRVFIILDALF</sequence>
<evidence type="ECO:0000313" key="1">
    <source>
        <dbReference type="EMBL" id="CAB1440121.1"/>
    </source>
</evidence>
<dbReference type="AlphaFoldDB" id="A0A9N7V0W6"/>
<comment type="caution">
    <text evidence="1">The sequence shown here is derived from an EMBL/GenBank/DDBJ whole genome shotgun (WGS) entry which is preliminary data.</text>
</comment>
<name>A0A9N7V0W6_PLEPL</name>
<gene>
    <name evidence="1" type="ORF">PLEPLA_LOCUS27887</name>
</gene>
<accession>A0A9N7V0W6</accession>
<evidence type="ECO:0000313" key="2">
    <source>
        <dbReference type="Proteomes" id="UP001153269"/>
    </source>
</evidence>
<reference evidence="1" key="1">
    <citation type="submission" date="2020-03" db="EMBL/GenBank/DDBJ databases">
        <authorList>
            <person name="Weist P."/>
        </authorList>
    </citation>
    <scope>NUCLEOTIDE SEQUENCE</scope>
</reference>
<dbReference type="Proteomes" id="UP001153269">
    <property type="component" value="Unassembled WGS sequence"/>
</dbReference>
<keyword evidence="2" id="KW-1185">Reference proteome</keyword>
<organism evidence="1 2">
    <name type="scientific">Pleuronectes platessa</name>
    <name type="common">European plaice</name>
    <dbReference type="NCBI Taxonomy" id="8262"/>
    <lineage>
        <taxon>Eukaryota</taxon>
        <taxon>Metazoa</taxon>
        <taxon>Chordata</taxon>
        <taxon>Craniata</taxon>
        <taxon>Vertebrata</taxon>
        <taxon>Euteleostomi</taxon>
        <taxon>Actinopterygii</taxon>
        <taxon>Neopterygii</taxon>
        <taxon>Teleostei</taxon>
        <taxon>Neoteleostei</taxon>
        <taxon>Acanthomorphata</taxon>
        <taxon>Carangaria</taxon>
        <taxon>Pleuronectiformes</taxon>
        <taxon>Pleuronectoidei</taxon>
        <taxon>Pleuronectidae</taxon>
        <taxon>Pleuronectes</taxon>
    </lineage>
</organism>
<proteinExistence type="predicted"/>